<name>A0AAW2EQU6_9HYME</name>
<evidence type="ECO:0000313" key="2">
    <source>
        <dbReference type="EMBL" id="KAL0104400.1"/>
    </source>
</evidence>
<proteinExistence type="predicted"/>
<organism evidence="2 3">
    <name type="scientific">Cardiocondyla obscurior</name>
    <dbReference type="NCBI Taxonomy" id="286306"/>
    <lineage>
        <taxon>Eukaryota</taxon>
        <taxon>Metazoa</taxon>
        <taxon>Ecdysozoa</taxon>
        <taxon>Arthropoda</taxon>
        <taxon>Hexapoda</taxon>
        <taxon>Insecta</taxon>
        <taxon>Pterygota</taxon>
        <taxon>Neoptera</taxon>
        <taxon>Endopterygota</taxon>
        <taxon>Hymenoptera</taxon>
        <taxon>Apocrita</taxon>
        <taxon>Aculeata</taxon>
        <taxon>Formicoidea</taxon>
        <taxon>Formicidae</taxon>
        <taxon>Myrmicinae</taxon>
        <taxon>Cardiocondyla</taxon>
    </lineage>
</organism>
<sequence length="67" mass="7742">MKVWPDYRAFARTKYGRAEYYCELLKRRRGSIRSGNRKYTPRKGGKGKWGRSGGEARRDIALCGEVA</sequence>
<evidence type="ECO:0000313" key="3">
    <source>
        <dbReference type="Proteomes" id="UP001430953"/>
    </source>
</evidence>
<feature type="region of interest" description="Disordered" evidence="1">
    <location>
        <begin position="33"/>
        <end position="55"/>
    </location>
</feature>
<reference evidence="2 3" key="1">
    <citation type="submission" date="2023-03" db="EMBL/GenBank/DDBJ databases">
        <title>High recombination rates correlate with genetic variation in Cardiocondyla obscurior ants.</title>
        <authorList>
            <person name="Errbii M."/>
        </authorList>
    </citation>
    <scope>NUCLEOTIDE SEQUENCE [LARGE SCALE GENOMIC DNA]</scope>
    <source>
        <strain evidence="2">Alpha-2009</strain>
        <tissue evidence="2">Whole body</tissue>
    </source>
</reference>
<comment type="caution">
    <text evidence="2">The sequence shown here is derived from an EMBL/GenBank/DDBJ whole genome shotgun (WGS) entry which is preliminary data.</text>
</comment>
<keyword evidence="3" id="KW-1185">Reference proteome</keyword>
<protein>
    <recommendedName>
        <fullName evidence="4">50S ribosomal protein L15e</fullName>
    </recommendedName>
</protein>
<dbReference type="Proteomes" id="UP001430953">
    <property type="component" value="Unassembled WGS sequence"/>
</dbReference>
<evidence type="ECO:0008006" key="4">
    <source>
        <dbReference type="Google" id="ProtNLM"/>
    </source>
</evidence>
<dbReference type="AlphaFoldDB" id="A0AAW2EQU6"/>
<feature type="compositionally biased region" description="Basic residues" evidence="1">
    <location>
        <begin position="33"/>
        <end position="49"/>
    </location>
</feature>
<evidence type="ECO:0000256" key="1">
    <source>
        <dbReference type="SAM" id="MobiDB-lite"/>
    </source>
</evidence>
<gene>
    <name evidence="2" type="ORF">PUN28_017251</name>
</gene>
<accession>A0AAW2EQU6</accession>
<dbReference type="EMBL" id="JADYXP020000020">
    <property type="protein sequence ID" value="KAL0104400.1"/>
    <property type="molecule type" value="Genomic_DNA"/>
</dbReference>